<reference evidence="4 5" key="1">
    <citation type="submission" date="2019-01" db="EMBL/GenBank/DDBJ databases">
        <title>A draft genome assembly of the solar-powered sea slug Elysia chlorotica.</title>
        <authorList>
            <person name="Cai H."/>
            <person name="Li Q."/>
            <person name="Fang X."/>
            <person name="Li J."/>
            <person name="Curtis N.E."/>
            <person name="Altenburger A."/>
            <person name="Shibata T."/>
            <person name="Feng M."/>
            <person name="Maeda T."/>
            <person name="Schwartz J.A."/>
            <person name="Shigenobu S."/>
            <person name="Lundholm N."/>
            <person name="Nishiyama T."/>
            <person name="Yang H."/>
            <person name="Hasebe M."/>
            <person name="Li S."/>
            <person name="Pierce S.K."/>
            <person name="Wang J."/>
        </authorList>
    </citation>
    <scope>NUCLEOTIDE SEQUENCE [LARGE SCALE GENOMIC DNA]</scope>
    <source>
        <strain evidence="4">EC2010</strain>
        <tissue evidence="4">Whole organism of an adult</tissue>
    </source>
</reference>
<feature type="domain" description="Transferrin receptor-like dimerisation" evidence="2">
    <location>
        <begin position="310"/>
        <end position="427"/>
    </location>
</feature>
<dbReference type="GO" id="GO:0004180">
    <property type="term" value="F:carboxypeptidase activity"/>
    <property type="evidence" value="ECO:0007669"/>
    <property type="project" value="TreeGrafter"/>
</dbReference>
<dbReference type="InterPro" id="IPR007365">
    <property type="entry name" value="TFR-like_dimer_dom"/>
</dbReference>
<dbReference type="Pfam" id="PF04389">
    <property type="entry name" value="Peptidase_M28"/>
    <property type="match status" value="1"/>
</dbReference>
<evidence type="ECO:0000259" key="3">
    <source>
        <dbReference type="Pfam" id="PF04389"/>
    </source>
</evidence>
<dbReference type="FunFam" id="3.40.630.10:FF:000101">
    <property type="entry name" value="N-acetylated alpha-linked acidic dipeptidase like 1"/>
    <property type="match status" value="1"/>
</dbReference>
<accession>A0A433TG83</accession>
<dbReference type="SUPFAM" id="SSF47672">
    <property type="entry name" value="Transferrin receptor-like dimerisation domain"/>
    <property type="match status" value="1"/>
</dbReference>
<dbReference type="InterPro" id="IPR036757">
    <property type="entry name" value="TFR-like_dimer_dom_sf"/>
</dbReference>
<dbReference type="OrthoDB" id="5841748at2759"/>
<dbReference type="Pfam" id="PF04253">
    <property type="entry name" value="TFR_dimer"/>
    <property type="match status" value="1"/>
</dbReference>
<comment type="similarity">
    <text evidence="1">Belongs to the peptidase M28 family. M28B subfamily.</text>
</comment>
<dbReference type="EMBL" id="RQTK01000382">
    <property type="protein sequence ID" value="RUS80607.1"/>
    <property type="molecule type" value="Genomic_DNA"/>
</dbReference>
<evidence type="ECO:0000313" key="5">
    <source>
        <dbReference type="Proteomes" id="UP000271974"/>
    </source>
</evidence>
<dbReference type="InterPro" id="IPR007484">
    <property type="entry name" value="Peptidase_M28"/>
</dbReference>
<protein>
    <recommendedName>
        <fullName evidence="6">Peptidase M28 domain-containing protein</fullName>
    </recommendedName>
</protein>
<dbReference type="PANTHER" id="PTHR10404:SF46">
    <property type="entry name" value="VACUOLAR PROTEIN SORTING-ASSOCIATED PROTEIN 70"/>
    <property type="match status" value="1"/>
</dbReference>
<proteinExistence type="inferred from homology"/>
<dbReference type="InterPro" id="IPR039373">
    <property type="entry name" value="Peptidase_M28B"/>
</dbReference>
<feature type="domain" description="Peptidase M28" evidence="3">
    <location>
        <begin position="38"/>
        <end position="243"/>
    </location>
</feature>
<gene>
    <name evidence="4" type="ORF">EGW08_011617</name>
</gene>
<evidence type="ECO:0000259" key="2">
    <source>
        <dbReference type="Pfam" id="PF04253"/>
    </source>
</evidence>
<dbReference type="STRING" id="188477.A0A433TG83"/>
<organism evidence="4 5">
    <name type="scientific">Elysia chlorotica</name>
    <name type="common">Eastern emerald elysia</name>
    <name type="synonym">Sea slug</name>
    <dbReference type="NCBI Taxonomy" id="188477"/>
    <lineage>
        <taxon>Eukaryota</taxon>
        <taxon>Metazoa</taxon>
        <taxon>Spiralia</taxon>
        <taxon>Lophotrochozoa</taxon>
        <taxon>Mollusca</taxon>
        <taxon>Gastropoda</taxon>
        <taxon>Heterobranchia</taxon>
        <taxon>Euthyneura</taxon>
        <taxon>Panpulmonata</taxon>
        <taxon>Sacoglossa</taxon>
        <taxon>Placobranchoidea</taxon>
        <taxon>Plakobranchidae</taxon>
        <taxon>Elysia</taxon>
    </lineage>
</organism>
<evidence type="ECO:0000256" key="1">
    <source>
        <dbReference type="ARBA" id="ARBA00005634"/>
    </source>
</evidence>
<feature type="non-terminal residue" evidence="4">
    <location>
        <position position="1"/>
    </location>
</feature>
<dbReference type="AlphaFoldDB" id="A0A433TG83"/>
<dbReference type="Proteomes" id="UP000271974">
    <property type="component" value="Unassembled WGS sequence"/>
</dbReference>
<dbReference type="PANTHER" id="PTHR10404">
    <property type="entry name" value="N-ACETYLATED-ALPHA-LINKED ACIDIC DIPEPTIDASE"/>
    <property type="match status" value="1"/>
</dbReference>
<sequence>GLSVKYKTGPGFDENNNSTDLQIRVTVTNVIDKRPLYNVLGIITGSIEPDRYVLVGHHHDTISRGTVEAQAGSVALDHLVAMFGQLLQLGYRPLRTIIFCSWDGGEQGSLGSSAWLQENFQLVSQRAVAYLNIGAMADGNFTLQAVASPLLQKLLYDAARQIQSPDNRYVSLYDLWADRPSSKLKLSDKPDEPKVLYSVGGAGDESNFYYRAGVPIAGIKATFDKEDLPAESYPLYHTAYDSVFAYENFIDPGFNFTKALTQMWGASILNLANSSIIPFQVSRYSEVLNYLIHRDLVPHQAEWGKHGVQIGDLVSAATRFSAAAASFERRPSLENDLYHSLLKQRIYNDQLMAVERVFIDTIALEQRPFVKHVLFGPSITDEASGTPFPVIQDSLHRISQGETTAWDDLMRGIEKITAKILMAAKLLEKSPQL</sequence>
<dbReference type="SUPFAM" id="SSF53187">
    <property type="entry name" value="Zn-dependent exopeptidases"/>
    <property type="match status" value="1"/>
</dbReference>
<comment type="caution">
    <text evidence="4">The sequence shown here is derived from an EMBL/GenBank/DDBJ whole genome shotgun (WGS) entry which is preliminary data.</text>
</comment>
<keyword evidence="5" id="KW-1185">Reference proteome</keyword>
<dbReference type="Gene3D" id="3.40.630.10">
    <property type="entry name" value="Zn peptidases"/>
    <property type="match status" value="1"/>
</dbReference>
<evidence type="ECO:0008006" key="6">
    <source>
        <dbReference type="Google" id="ProtNLM"/>
    </source>
</evidence>
<dbReference type="Gene3D" id="1.20.930.40">
    <property type="entry name" value="Transferrin receptor-like, dimerisation domain"/>
    <property type="match status" value="1"/>
</dbReference>
<evidence type="ECO:0000313" key="4">
    <source>
        <dbReference type="EMBL" id="RUS80607.1"/>
    </source>
</evidence>
<name>A0A433TG83_ELYCH</name>